<dbReference type="Proteomes" id="UP001642540">
    <property type="component" value="Unassembled WGS sequence"/>
</dbReference>
<proteinExistence type="predicted"/>
<keyword evidence="1" id="KW-0812">Transmembrane</keyword>
<evidence type="ECO:0000313" key="3">
    <source>
        <dbReference type="Proteomes" id="UP001642540"/>
    </source>
</evidence>
<dbReference type="EMBL" id="CAXLJM020000049">
    <property type="protein sequence ID" value="CAL8114192.1"/>
    <property type="molecule type" value="Genomic_DNA"/>
</dbReference>
<gene>
    <name evidence="2" type="ORF">ODALV1_LOCUS16356</name>
</gene>
<protein>
    <submittedName>
        <fullName evidence="2">Uncharacterized protein</fullName>
    </submittedName>
</protein>
<keyword evidence="3" id="KW-1185">Reference proteome</keyword>
<reference evidence="2 3" key="1">
    <citation type="submission" date="2024-08" db="EMBL/GenBank/DDBJ databases">
        <authorList>
            <person name="Cucini C."/>
            <person name="Frati F."/>
        </authorList>
    </citation>
    <scope>NUCLEOTIDE SEQUENCE [LARGE SCALE GENOMIC DNA]</scope>
</reference>
<comment type="caution">
    <text evidence="2">The sequence shown here is derived from an EMBL/GenBank/DDBJ whole genome shotgun (WGS) entry which is preliminary data.</text>
</comment>
<feature type="transmembrane region" description="Helical" evidence="1">
    <location>
        <begin position="52"/>
        <end position="80"/>
    </location>
</feature>
<sequence>MVNIFTHTKSFSLTLNDPLPENAIISNPTHPLKPVFDELGIIPEDYEHYTTYFLVLPLVVVGIGFMALPVGLTMGFLYFLRFLVPEVDNGNYV</sequence>
<keyword evidence="1" id="KW-1133">Transmembrane helix</keyword>
<evidence type="ECO:0000256" key="1">
    <source>
        <dbReference type="SAM" id="Phobius"/>
    </source>
</evidence>
<organism evidence="2 3">
    <name type="scientific">Orchesella dallaii</name>
    <dbReference type="NCBI Taxonomy" id="48710"/>
    <lineage>
        <taxon>Eukaryota</taxon>
        <taxon>Metazoa</taxon>
        <taxon>Ecdysozoa</taxon>
        <taxon>Arthropoda</taxon>
        <taxon>Hexapoda</taxon>
        <taxon>Collembola</taxon>
        <taxon>Entomobryomorpha</taxon>
        <taxon>Entomobryoidea</taxon>
        <taxon>Orchesellidae</taxon>
        <taxon>Orchesellinae</taxon>
        <taxon>Orchesella</taxon>
    </lineage>
</organism>
<keyword evidence="1" id="KW-0472">Membrane</keyword>
<accession>A0ABP1QXS1</accession>
<name>A0ABP1QXS1_9HEXA</name>
<evidence type="ECO:0000313" key="2">
    <source>
        <dbReference type="EMBL" id="CAL8114192.1"/>
    </source>
</evidence>